<dbReference type="Proteomes" id="UP000199604">
    <property type="component" value="Unassembled WGS sequence"/>
</dbReference>
<reference evidence="3" key="1">
    <citation type="submission" date="2016-10" db="EMBL/GenBank/DDBJ databases">
        <authorList>
            <person name="Varghese N."/>
            <person name="Submissions S."/>
        </authorList>
    </citation>
    <scope>NUCLEOTIDE SEQUENCE [LARGE SCALE GENOMIC DNA]</scope>
    <source>
        <strain evidence="3">DSM 21789</strain>
    </source>
</reference>
<evidence type="ECO:0000313" key="3">
    <source>
        <dbReference type="Proteomes" id="UP000199604"/>
    </source>
</evidence>
<accession>A0A1I0WDV2</accession>
<sequence>MKKTVLIAFLISSFIGFSQNTEDITPEKYTAHNKGKFYIYWGGNRDSFSKSDIHFTGADYDFTLYDVTAQDKPKGWHVDYINPARMTIPQTNFRLGYYITDKYNISIGVDHMKYVMFQDKAVNYTGYYPNQGSYGESLPNNQVLLTEDFLTFEHTDGLNYVNTEFSRVDDISKFIGLPNTDKFQINFTEGVGVGLLYPKTNAKLLGKERHDDFHISGYGLSAKAGLNFTFFKYFFIQTELKGGYINMNDIKTTFDNADKATQKFWFLERTFTVGGIFRL</sequence>
<gene>
    <name evidence="2" type="ORF">SAMN05660845_0723</name>
</gene>
<feature type="chain" id="PRO_5011480921" description="Outermembrane protein" evidence="1">
    <location>
        <begin position="19"/>
        <end position="279"/>
    </location>
</feature>
<dbReference type="RefSeq" id="WP_091474032.1">
    <property type="nucleotide sequence ID" value="NZ_FOJT01000002.1"/>
</dbReference>
<protein>
    <recommendedName>
        <fullName evidence="4">Outermembrane protein</fullName>
    </recommendedName>
</protein>
<evidence type="ECO:0008006" key="4">
    <source>
        <dbReference type="Google" id="ProtNLM"/>
    </source>
</evidence>
<dbReference type="EMBL" id="FOJT01000002">
    <property type="protein sequence ID" value="SFA86935.1"/>
    <property type="molecule type" value="Genomic_DNA"/>
</dbReference>
<dbReference type="OrthoDB" id="8887208at2"/>
<evidence type="ECO:0000256" key="1">
    <source>
        <dbReference type="SAM" id="SignalP"/>
    </source>
</evidence>
<keyword evidence="1" id="KW-0732">Signal</keyword>
<name>A0A1I0WDV2_9FLAO</name>
<dbReference type="STRING" id="498292.SAMN05660845_0723"/>
<organism evidence="2 3">
    <name type="scientific">Flavobacterium swingsii</name>
    <dbReference type="NCBI Taxonomy" id="498292"/>
    <lineage>
        <taxon>Bacteria</taxon>
        <taxon>Pseudomonadati</taxon>
        <taxon>Bacteroidota</taxon>
        <taxon>Flavobacteriia</taxon>
        <taxon>Flavobacteriales</taxon>
        <taxon>Flavobacteriaceae</taxon>
        <taxon>Flavobacterium</taxon>
    </lineage>
</organism>
<evidence type="ECO:0000313" key="2">
    <source>
        <dbReference type="EMBL" id="SFA86935.1"/>
    </source>
</evidence>
<feature type="signal peptide" evidence="1">
    <location>
        <begin position="1"/>
        <end position="18"/>
    </location>
</feature>
<dbReference type="AlphaFoldDB" id="A0A1I0WDV2"/>
<proteinExistence type="predicted"/>
<keyword evidence="3" id="KW-1185">Reference proteome</keyword>